<dbReference type="Proteomes" id="UP000269396">
    <property type="component" value="Unassembled WGS sequence"/>
</dbReference>
<organism evidence="1 2">
    <name type="scientific">Schistosoma mattheei</name>
    <dbReference type="NCBI Taxonomy" id="31246"/>
    <lineage>
        <taxon>Eukaryota</taxon>
        <taxon>Metazoa</taxon>
        <taxon>Spiralia</taxon>
        <taxon>Lophotrochozoa</taxon>
        <taxon>Platyhelminthes</taxon>
        <taxon>Trematoda</taxon>
        <taxon>Digenea</taxon>
        <taxon>Strigeidida</taxon>
        <taxon>Schistosomatoidea</taxon>
        <taxon>Schistosomatidae</taxon>
        <taxon>Schistosoma</taxon>
    </lineage>
</organism>
<keyword evidence="2" id="KW-1185">Reference proteome</keyword>
<accession>A0A3P8HKT8</accession>
<evidence type="ECO:0000313" key="1">
    <source>
        <dbReference type="EMBL" id="VDP46933.1"/>
    </source>
</evidence>
<evidence type="ECO:0000313" key="2">
    <source>
        <dbReference type="Proteomes" id="UP000269396"/>
    </source>
</evidence>
<sequence>MGERNENAERFANLCAINELVIGDTIFPHKRIHKATWISPDHTTENQIDDICITKNFRRSMEDVRTNIGADIASNHHLVVTKMELKLKKHWTTRQATLQRFNTAFLRDTDKLNEFQKTFNNRFQDLQDLVKKEKKNYYEGKLERNQ</sequence>
<dbReference type="InterPro" id="IPR036691">
    <property type="entry name" value="Endo/exonu/phosph_ase_sf"/>
</dbReference>
<dbReference type="Gene3D" id="3.60.10.10">
    <property type="entry name" value="Endonuclease/exonuclease/phosphatase"/>
    <property type="match status" value="1"/>
</dbReference>
<evidence type="ECO:0008006" key="3">
    <source>
        <dbReference type="Google" id="ProtNLM"/>
    </source>
</evidence>
<reference evidence="1 2" key="1">
    <citation type="submission" date="2018-11" db="EMBL/GenBank/DDBJ databases">
        <authorList>
            <consortium name="Pathogen Informatics"/>
        </authorList>
    </citation>
    <scope>NUCLEOTIDE SEQUENCE [LARGE SCALE GENOMIC DNA]</scope>
    <source>
        <strain>Denwood</strain>
        <strain evidence="2">Zambia</strain>
    </source>
</reference>
<gene>
    <name evidence="1" type="ORF">SMTD_LOCUS8878</name>
</gene>
<dbReference type="AlphaFoldDB" id="A0A3P8HKT8"/>
<dbReference type="EMBL" id="UZAL01029249">
    <property type="protein sequence ID" value="VDP46933.1"/>
    <property type="molecule type" value="Genomic_DNA"/>
</dbReference>
<proteinExistence type="predicted"/>
<protein>
    <recommendedName>
        <fullName evidence="3">Endo/exonuclease/phosphatase domain-containing protein</fullName>
    </recommendedName>
</protein>
<name>A0A3P8HKT8_9TREM</name>